<evidence type="ECO:0000259" key="14">
    <source>
        <dbReference type="Pfam" id="PF02163"/>
    </source>
</evidence>
<comment type="subcellular location">
    <subcellularLocation>
        <location evidence="2">Cell membrane</location>
        <topology evidence="2">Multi-pass membrane protein</topology>
    </subcellularLocation>
</comment>
<keyword evidence="11" id="KW-0482">Metalloprotease</keyword>
<evidence type="ECO:0000313" key="16">
    <source>
        <dbReference type="Proteomes" id="UP000050465"/>
    </source>
</evidence>
<feature type="transmembrane region" description="Helical" evidence="13">
    <location>
        <begin position="90"/>
        <end position="114"/>
    </location>
</feature>
<sequence length="198" mass="21423">MLLQQLSTDPIYVLRFIVIIIISITLHELGHGAAAISQGDSTPNDTGHMTLNPVIHMGWVSLIALCFVGIAWGSMPVNPRKFKDGAIGKILVAAAGPMTNIAIAMFCIVVINLLHSSTRHLISLDFFRLAALINIGLGLFNLLPIPPLDGFTVLSEFFPSFKCIQNHQGATFVLVILFVTGSFQLIWVAADFILAALT</sequence>
<evidence type="ECO:0000256" key="1">
    <source>
        <dbReference type="ARBA" id="ARBA00001947"/>
    </source>
</evidence>
<evidence type="ECO:0000256" key="3">
    <source>
        <dbReference type="ARBA" id="ARBA00007931"/>
    </source>
</evidence>
<keyword evidence="6 13" id="KW-0812">Transmembrane</keyword>
<keyword evidence="8" id="KW-0378">Hydrolase</keyword>
<evidence type="ECO:0000256" key="12">
    <source>
        <dbReference type="ARBA" id="ARBA00023136"/>
    </source>
</evidence>
<evidence type="ECO:0000256" key="6">
    <source>
        <dbReference type="ARBA" id="ARBA00022692"/>
    </source>
</evidence>
<evidence type="ECO:0000256" key="11">
    <source>
        <dbReference type="ARBA" id="ARBA00023049"/>
    </source>
</evidence>
<dbReference type="AlphaFoldDB" id="A0A0P7ZP57"/>
<evidence type="ECO:0000256" key="5">
    <source>
        <dbReference type="ARBA" id="ARBA00022670"/>
    </source>
</evidence>
<keyword evidence="9" id="KW-0862">Zinc</keyword>
<dbReference type="InterPro" id="IPR052348">
    <property type="entry name" value="Metallopeptidase_M50B"/>
</dbReference>
<dbReference type="GO" id="GO:0006508">
    <property type="term" value="P:proteolysis"/>
    <property type="evidence" value="ECO:0007669"/>
    <property type="project" value="UniProtKB-KW"/>
</dbReference>
<keyword evidence="10 13" id="KW-1133">Transmembrane helix</keyword>
<feature type="transmembrane region" description="Helical" evidence="13">
    <location>
        <begin position="126"/>
        <end position="148"/>
    </location>
</feature>
<accession>A0A0P7ZP57</accession>
<dbReference type="GO" id="GO:0008237">
    <property type="term" value="F:metallopeptidase activity"/>
    <property type="evidence" value="ECO:0007669"/>
    <property type="project" value="UniProtKB-KW"/>
</dbReference>
<dbReference type="Pfam" id="PF02163">
    <property type="entry name" value="Peptidase_M50"/>
    <property type="match status" value="1"/>
</dbReference>
<dbReference type="GO" id="GO:0005886">
    <property type="term" value="C:plasma membrane"/>
    <property type="evidence" value="ECO:0007669"/>
    <property type="project" value="UniProtKB-SubCell"/>
</dbReference>
<reference evidence="15 16" key="1">
    <citation type="submission" date="2015-09" db="EMBL/GenBank/DDBJ databases">
        <title>Identification and resolution of microdiversity through metagenomic sequencing of parallel consortia.</title>
        <authorList>
            <person name="Nelson W.C."/>
            <person name="Romine M.F."/>
            <person name="Lindemann S.R."/>
        </authorList>
    </citation>
    <scope>NUCLEOTIDE SEQUENCE [LARGE SCALE GENOMIC DNA]</scope>
    <source>
        <strain evidence="15">Ana</strain>
    </source>
</reference>
<name>A0A0P7ZP57_9CYAN</name>
<dbReference type="CDD" id="cd06158">
    <property type="entry name" value="S2P-M50_like_1"/>
    <property type="match status" value="1"/>
</dbReference>
<evidence type="ECO:0000256" key="2">
    <source>
        <dbReference type="ARBA" id="ARBA00004651"/>
    </source>
</evidence>
<keyword evidence="5 15" id="KW-0645">Protease</keyword>
<dbReference type="Proteomes" id="UP000050465">
    <property type="component" value="Unassembled WGS sequence"/>
</dbReference>
<feature type="transmembrane region" description="Helical" evidence="13">
    <location>
        <begin position="12"/>
        <end position="36"/>
    </location>
</feature>
<dbReference type="STRING" id="1666911.HLUCCA11_24045"/>
<dbReference type="InterPro" id="IPR044537">
    <property type="entry name" value="Rip2-like"/>
</dbReference>
<comment type="caution">
    <text evidence="15">The sequence shown here is derived from an EMBL/GenBank/DDBJ whole genome shotgun (WGS) entry which is preliminary data.</text>
</comment>
<comment type="similarity">
    <text evidence="3">Belongs to the peptidase M50B family.</text>
</comment>
<keyword evidence="4" id="KW-1003">Cell membrane</keyword>
<feature type="domain" description="Peptidase M50" evidence="14">
    <location>
        <begin position="115"/>
        <end position="170"/>
    </location>
</feature>
<keyword evidence="12 13" id="KW-0472">Membrane</keyword>
<dbReference type="GO" id="GO:0046872">
    <property type="term" value="F:metal ion binding"/>
    <property type="evidence" value="ECO:0007669"/>
    <property type="project" value="UniProtKB-KW"/>
</dbReference>
<dbReference type="EMBL" id="LJZR01000112">
    <property type="protein sequence ID" value="KPQ31303.1"/>
    <property type="molecule type" value="Genomic_DNA"/>
</dbReference>
<evidence type="ECO:0000256" key="13">
    <source>
        <dbReference type="SAM" id="Phobius"/>
    </source>
</evidence>
<feature type="transmembrane region" description="Helical" evidence="13">
    <location>
        <begin position="56"/>
        <end position="78"/>
    </location>
</feature>
<evidence type="ECO:0000256" key="8">
    <source>
        <dbReference type="ARBA" id="ARBA00022801"/>
    </source>
</evidence>
<dbReference type="PANTHER" id="PTHR35864">
    <property type="entry name" value="ZINC METALLOPROTEASE MJ0611-RELATED"/>
    <property type="match status" value="1"/>
</dbReference>
<organism evidence="15 16">
    <name type="scientific">Phormidesmis priestleyi Ana</name>
    <dbReference type="NCBI Taxonomy" id="1666911"/>
    <lineage>
        <taxon>Bacteria</taxon>
        <taxon>Bacillati</taxon>
        <taxon>Cyanobacteriota</taxon>
        <taxon>Cyanophyceae</taxon>
        <taxon>Leptolyngbyales</taxon>
        <taxon>Leptolyngbyaceae</taxon>
        <taxon>Phormidesmis</taxon>
    </lineage>
</organism>
<protein>
    <submittedName>
        <fullName evidence="15">Zn-dependent protease</fullName>
    </submittedName>
</protein>
<dbReference type="InterPro" id="IPR008915">
    <property type="entry name" value="Peptidase_M50"/>
</dbReference>
<gene>
    <name evidence="15" type="ORF">HLUCCA11_24045</name>
</gene>
<evidence type="ECO:0000256" key="4">
    <source>
        <dbReference type="ARBA" id="ARBA00022475"/>
    </source>
</evidence>
<dbReference type="PANTHER" id="PTHR35864:SF1">
    <property type="entry name" value="ZINC METALLOPROTEASE YWHC-RELATED"/>
    <property type="match status" value="1"/>
</dbReference>
<proteinExistence type="inferred from homology"/>
<evidence type="ECO:0000256" key="7">
    <source>
        <dbReference type="ARBA" id="ARBA00022723"/>
    </source>
</evidence>
<evidence type="ECO:0000313" key="15">
    <source>
        <dbReference type="EMBL" id="KPQ31303.1"/>
    </source>
</evidence>
<evidence type="ECO:0000256" key="10">
    <source>
        <dbReference type="ARBA" id="ARBA00022989"/>
    </source>
</evidence>
<feature type="transmembrane region" description="Helical" evidence="13">
    <location>
        <begin position="169"/>
        <end position="190"/>
    </location>
</feature>
<keyword evidence="7" id="KW-0479">Metal-binding</keyword>
<evidence type="ECO:0000256" key="9">
    <source>
        <dbReference type="ARBA" id="ARBA00022833"/>
    </source>
</evidence>
<comment type="cofactor">
    <cofactor evidence="1">
        <name>Zn(2+)</name>
        <dbReference type="ChEBI" id="CHEBI:29105"/>
    </cofactor>
</comment>